<accession>A0ABT8DBP7</accession>
<keyword evidence="2" id="KW-1185">Reference proteome</keyword>
<evidence type="ECO:0000313" key="2">
    <source>
        <dbReference type="Proteomes" id="UP001243846"/>
    </source>
</evidence>
<evidence type="ECO:0000313" key="1">
    <source>
        <dbReference type="EMBL" id="MDN3714213.1"/>
    </source>
</evidence>
<organism evidence="1 2">
    <name type="scientific">Paracoccus cavernae</name>
    <dbReference type="NCBI Taxonomy" id="1571207"/>
    <lineage>
        <taxon>Bacteria</taxon>
        <taxon>Pseudomonadati</taxon>
        <taxon>Pseudomonadota</taxon>
        <taxon>Alphaproteobacteria</taxon>
        <taxon>Rhodobacterales</taxon>
        <taxon>Paracoccaceae</taxon>
        <taxon>Paracoccus</taxon>
    </lineage>
</organism>
<comment type="caution">
    <text evidence="1">The sequence shown here is derived from an EMBL/GenBank/DDBJ whole genome shotgun (WGS) entry which is preliminary data.</text>
</comment>
<dbReference type="Gene3D" id="3.30.9.100">
    <property type="match status" value="1"/>
</dbReference>
<dbReference type="Proteomes" id="UP001243846">
    <property type="component" value="Unassembled WGS sequence"/>
</dbReference>
<gene>
    <name evidence="1" type="ORF">QWZ10_24790</name>
</gene>
<dbReference type="Gene3D" id="3.50.50.60">
    <property type="entry name" value="FAD/NAD(P)-binding domain"/>
    <property type="match status" value="1"/>
</dbReference>
<name>A0ABT8DBP7_9RHOB</name>
<proteinExistence type="predicted"/>
<reference evidence="2" key="1">
    <citation type="journal article" date="2019" name="Int. J. Syst. Evol. Microbiol.">
        <title>The Global Catalogue of Microorganisms (GCM) 10K type strain sequencing project: providing services to taxonomists for standard genome sequencing and annotation.</title>
        <authorList>
            <consortium name="The Broad Institute Genomics Platform"/>
            <consortium name="The Broad Institute Genome Sequencing Center for Infectious Disease"/>
            <person name="Wu L."/>
            <person name="Ma J."/>
        </authorList>
    </citation>
    <scope>NUCLEOTIDE SEQUENCE [LARGE SCALE GENOMIC DNA]</scope>
    <source>
        <strain evidence="2">CECT 8482</strain>
    </source>
</reference>
<dbReference type="InterPro" id="IPR036188">
    <property type="entry name" value="FAD/NAD-bd_sf"/>
</dbReference>
<protein>
    <submittedName>
        <fullName evidence="1">Uncharacterized protein</fullName>
    </submittedName>
</protein>
<sequence length="127" mass="13101">MRLARGRCFGVEAGIALCALPQGWLWRVALPDGRIWAQFLGDAADPEPAPARLVAAITAGTRCAPAPTLRLAGPLIAREAAPRLPAPVTDLRCLPVGDAFAAMDPLSGHGQFWAVSSALAAAAARAP</sequence>
<dbReference type="EMBL" id="JAUFRC010000003">
    <property type="protein sequence ID" value="MDN3714213.1"/>
    <property type="molecule type" value="Genomic_DNA"/>
</dbReference>